<dbReference type="PANTHER" id="PTHR47089">
    <property type="entry name" value="ABC TRANSPORTER, PERMEASE PROTEIN"/>
    <property type="match status" value="1"/>
</dbReference>
<keyword evidence="2" id="KW-1003">Cell membrane</keyword>
<feature type="transmembrane region" description="Helical" evidence="6">
    <location>
        <begin position="238"/>
        <end position="255"/>
    </location>
</feature>
<keyword evidence="8" id="KW-1185">Reference proteome</keyword>
<feature type="transmembrane region" description="Helical" evidence="6">
    <location>
        <begin position="88"/>
        <end position="106"/>
    </location>
</feature>
<evidence type="ECO:0000256" key="2">
    <source>
        <dbReference type="ARBA" id="ARBA00022475"/>
    </source>
</evidence>
<proteinExistence type="predicted"/>
<reference evidence="8" key="1">
    <citation type="journal article" date="2019" name="Int. J. Syst. Evol. Microbiol.">
        <title>The Global Catalogue of Microorganisms (GCM) 10K type strain sequencing project: providing services to taxonomists for standard genome sequencing and annotation.</title>
        <authorList>
            <consortium name="The Broad Institute Genomics Platform"/>
            <consortium name="The Broad Institute Genome Sequencing Center for Infectious Disease"/>
            <person name="Wu L."/>
            <person name="Ma J."/>
        </authorList>
    </citation>
    <scope>NUCLEOTIDE SEQUENCE [LARGE SCALE GENOMIC DNA]</scope>
    <source>
        <strain evidence="8">JCM 13008</strain>
    </source>
</reference>
<dbReference type="PANTHER" id="PTHR47089:SF1">
    <property type="entry name" value="GUANOSINE ABC TRANSPORTER PERMEASE PROTEIN NUPP"/>
    <property type="match status" value="1"/>
</dbReference>
<sequence length="368" mass="38965">MPVVKRLLAAVIAPVMALVAAVLITSVVISVSGTSPVDFWQAMLEKPSNRSLVNIVNQSSMIFMSAVAAAIGFRMNLFNIGVEGQYRVASYVAAVFAGAAFVSGWLNVVLSLLLAMLAGAAWAAIPAILRVTRGVSEVISTIMLNSIAVFGVGWLLSNYGEKAGDGRRTTPISDDSLLAGWQPFERTDGKIWSLTVLAVLVGVTYWFVVNRTRFGFDLRATGQSETAAVASGISVKRMIVISMMLSGATAGLIWLPSLFAETASGHYFSSSTFQVQLGFTGIAVALLGRNKAVGMVFGALLFAYLSVQASALEFAGLDVSKNVVMVIQGVVVLTIVISYEVVGRWRTAAEQRAVTAALQSPSKQEVPA</sequence>
<feature type="transmembrane region" description="Helical" evidence="6">
    <location>
        <begin position="191"/>
        <end position="209"/>
    </location>
</feature>
<comment type="subcellular location">
    <subcellularLocation>
        <location evidence="1">Cell membrane</location>
        <topology evidence="1">Multi-pass membrane protein</topology>
    </subcellularLocation>
</comment>
<feature type="transmembrane region" description="Helical" evidence="6">
    <location>
        <begin position="52"/>
        <end position="76"/>
    </location>
</feature>
<feature type="transmembrane region" description="Helical" evidence="6">
    <location>
        <begin position="112"/>
        <end position="131"/>
    </location>
</feature>
<evidence type="ECO:0000256" key="4">
    <source>
        <dbReference type="ARBA" id="ARBA00022989"/>
    </source>
</evidence>
<feature type="transmembrane region" description="Helical" evidence="6">
    <location>
        <begin position="295"/>
        <end position="317"/>
    </location>
</feature>
<protein>
    <submittedName>
        <fullName evidence="7">ABC transporter permease</fullName>
    </submittedName>
</protein>
<accession>A0ABP4E781</accession>
<keyword evidence="3 6" id="KW-0812">Transmembrane</keyword>
<evidence type="ECO:0000256" key="5">
    <source>
        <dbReference type="ARBA" id="ARBA00023136"/>
    </source>
</evidence>
<dbReference type="CDD" id="cd06580">
    <property type="entry name" value="TM_PBP1_transp_TpRbsC_like"/>
    <property type="match status" value="1"/>
</dbReference>
<feature type="transmembrane region" description="Helical" evidence="6">
    <location>
        <begin position="138"/>
        <end position="156"/>
    </location>
</feature>
<feature type="transmembrane region" description="Helical" evidence="6">
    <location>
        <begin position="323"/>
        <end position="342"/>
    </location>
</feature>
<gene>
    <name evidence="7" type="ORF">GCM10009668_03470</name>
</gene>
<feature type="transmembrane region" description="Helical" evidence="6">
    <location>
        <begin position="7"/>
        <end position="32"/>
    </location>
</feature>
<keyword evidence="5 6" id="KW-0472">Membrane</keyword>
<dbReference type="Proteomes" id="UP001501581">
    <property type="component" value="Unassembled WGS sequence"/>
</dbReference>
<evidence type="ECO:0000256" key="6">
    <source>
        <dbReference type="SAM" id="Phobius"/>
    </source>
</evidence>
<feature type="transmembrane region" description="Helical" evidence="6">
    <location>
        <begin position="267"/>
        <end position="288"/>
    </location>
</feature>
<dbReference type="InterPro" id="IPR001851">
    <property type="entry name" value="ABC_transp_permease"/>
</dbReference>
<evidence type="ECO:0000313" key="7">
    <source>
        <dbReference type="EMBL" id="GAA1091876.1"/>
    </source>
</evidence>
<evidence type="ECO:0000256" key="1">
    <source>
        <dbReference type="ARBA" id="ARBA00004651"/>
    </source>
</evidence>
<dbReference type="EMBL" id="BAAALG010000001">
    <property type="protein sequence ID" value="GAA1091876.1"/>
    <property type="molecule type" value="Genomic_DNA"/>
</dbReference>
<comment type="caution">
    <text evidence="7">The sequence shown here is derived from an EMBL/GenBank/DDBJ whole genome shotgun (WGS) entry which is preliminary data.</text>
</comment>
<organism evidence="7 8">
    <name type="scientific">Nocardioides dubius</name>
    <dbReference type="NCBI Taxonomy" id="317019"/>
    <lineage>
        <taxon>Bacteria</taxon>
        <taxon>Bacillati</taxon>
        <taxon>Actinomycetota</taxon>
        <taxon>Actinomycetes</taxon>
        <taxon>Propionibacteriales</taxon>
        <taxon>Nocardioidaceae</taxon>
        <taxon>Nocardioides</taxon>
    </lineage>
</organism>
<evidence type="ECO:0000313" key="8">
    <source>
        <dbReference type="Proteomes" id="UP001501581"/>
    </source>
</evidence>
<evidence type="ECO:0000256" key="3">
    <source>
        <dbReference type="ARBA" id="ARBA00022692"/>
    </source>
</evidence>
<dbReference type="Pfam" id="PF02653">
    <property type="entry name" value="BPD_transp_2"/>
    <property type="match status" value="1"/>
</dbReference>
<name>A0ABP4E781_9ACTN</name>
<keyword evidence="4 6" id="KW-1133">Transmembrane helix</keyword>